<name>A0A397VU60_9GLOM</name>
<gene>
    <name evidence="1" type="ORF">C2G38_2067256</name>
</gene>
<organism evidence="1 2">
    <name type="scientific">Gigaspora rosea</name>
    <dbReference type="NCBI Taxonomy" id="44941"/>
    <lineage>
        <taxon>Eukaryota</taxon>
        <taxon>Fungi</taxon>
        <taxon>Fungi incertae sedis</taxon>
        <taxon>Mucoromycota</taxon>
        <taxon>Glomeromycotina</taxon>
        <taxon>Glomeromycetes</taxon>
        <taxon>Diversisporales</taxon>
        <taxon>Gigasporaceae</taxon>
        <taxon>Gigaspora</taxon>
    </lineage>
</organism>
<comment type="caution">
    <text evidence="1">The sequence shown here is derived from an EMBL/GenBank/DDBJ whole genome shotgun (WGS) entry which is preliminary data.</text>
</comment>
<sequence length="61" mass="7098">MKQRKLIHKIGGRKAFLGKIYNYIEGKKVNPSVSHVFMKDEVLKKSKVEIEEKIRSIIAQD</sequence>
<dbReference type="EMBL" id="QKWP01000173">
    <property type="protein sequence ID" value="RIB25478.1"/>
    <property type="molecule type" value="Genomic_DNA"/>
</dbReference>
<dbReference type="OrthoDB" id="10518155at2759"/>
<proteinExistence type="predicted"/>
<dbReference type="Proteomes" id="UP000266673">
    <property type="component" value="Unassembled WGS sequence"/>
</dbReference>
<protein>
    <submittedName>
        <fullName evidence="1">Uncharacterized protein</fullName>
    </submittedName>
</protein>
<evidence type="ECO:0000313" key="1">
    <source>
        <dbReference type="EMBL" id="RIB25478.1"/>
    </source>
</evidence>
<keyword evidence="2" id="KW-1185">Reference proteome</keyword>
<accession>A0A397VU60</accession>
<reference evidence="1 2" key="1">
    <citation type="submission" date="2018-06" db="EMBL/GenBank/DDBJ databases">
        <title>Comparative genomics reveals the genomic features of Rhizophagus irregularis, R. cerebriforme, R. diaphanum and Gigaspora rosea, and their symbiotic lifestyle signature.</title>
        <authorList>
            <person name="Morin E."/>
            <person name="San Clemente H."/>
            <person name="Chen E.C.H."/>
            <person name="De La Providencia I."/>
            <person name="Hainaut M."/>
            <person name="Kuo A."/>
            <person name="Kohler A."/>
            <person name="Murat C."/>
            <person name="Tang N."/>
            <person name="Roy S."/>
            <person name="Loubradou J."/>
            <person name="Henrissat B."/>
            <person name="Grigoriev I.V."/>
            <person name="Corradi N."/>
            <person name="Roux C."/>
            <person name="Martin F.M."/>
        </authorList>
    </citation>
    <scope>NUCLEOTIDE SEQUENCE [LARGE SCALE GENOMIC DNA]</scope>
    <source>
        <strain evidence="1 2">DAOM 194757</strain>
    </source>
</reference>
<evidence type="ECO:0000313" key="2">
    <source>
        <dbReference type="Proteomes" id="UP000266673"/>
    </source>
</evidence>
<dbReference type="AlphaFoldDB" id="A0A397VU60"/>